<evidence type="ECO:0000259" key="5">
    <source>
        <dbReference type="Pfam" id="PF00135"/>
    </source>
</evidence>
<keyword evidence="3" id="KW-0472">Membrane</keyword>
<sequence>MRWVTAVWMSAALVATSALHLTVEHSDLPVNQTGPPDLDLLPKHYLVSGFQELHVGKEEELENVSFKEPLKPDSSSSQHDKTDESDSESNAESDSKSRSIRASGDQENGPGESEPLPEPEEPGPEEPAPEDTEPEEDGANQDTTNPDDDDTIIETSTGRVRGHFWRDSKNIISYIDIQYGTFTHRFEAPVFPEAVEDHLHDEKAHKVLCPQLQGDEQVGVPDCLTLSIFKPHKEKLSGASVLVHIHEGNFINESANPDKYGPEHLVSEGIILVLPNYRLGPLGFLCLGNGTAYGNAALKDLALALRWVKENIKKFGGDPENIAVSGEGTAGALAGYLALSPMSKDNVNKVITESGSVLSHWAIDRNPTLTATNLATNIPGSWESWETIDMKNLLLAARNIAWRPCVENKTENVAHFMVETPWKMLQENKIKATFMIGSAEYAGVHESLKHTAASIALLNSNYSLLLPNDLRFESDNEMTTVGNKVKDQYFPGEAITLNNVKNRSLYYTDMSYLGPVLRTARSLVYSGSTVYFYEFAFVGDLNRELAAIEKQADGAVRGDIINYLFYQKGDLSDIGEKEKKMIEQMTKLWTTFLKTGTPTANEIEWTKFKNGTAAQEQLLTIGAETVLTTGVHARRLALWTDLYDRHFIERSLALALSPSVYSVLLLQAVFFITFFKNAEHFF</sequence>
<organism evidence="6 7">
    <name type="scientific">Mythimna separata</name>
    <name type="common">Oriental armyworm</name>
    <name type="synonym">Pseudaletia separata</name>
    <dbReference type="NCBI Taxonomy" id="271217"/>
    <lineage>
        <taxon>Eukaryota</taxon>
        <taxon>Metazoa</taxon>
        <taxon>Ecdysozoa</taxon>
        <taxon>Arthropoda</taxon>
        <taxon>Hexapoda</taxon>
        <taxon>Insecta</taxon>
        <taxon>Pterygota</taxon>
        <taxon>Neoptera</taxon>
        <taxon>Endopterygota</taxon>
        <taxon>Lepidoptera</taxon>
        <taxon>Glossata</taxon>
        <taxon>Ditrysia</taxon>
        <taxon>Noctuoidea</taxon>
        <taxon>Noctuidae</taxon>
        <taxon>Noctuinae</taxon>
        <taxon>Hadenini</taxon>
        <taxon>Mythimna</taxon>
    </lineage>
</organism>
<reference evidence="6" key="1">
    <citation type="submission" date="2023-03" db="EMBL/GenBank/DDBJ databases">
        <title>Chromosome-level genomes of two armyworms, Mythimna separata and Mythimna loreyi, provide insights into the biosynthesis and reception of sex pheromones.</title>
        <authorList>
            <person name="Zhao H."/>
        </authorList>
    </citation>
    <scope>NUCLEOTIDE SEQUENCE</scope>
    <source>
        <strain evidence="6">BeijingLab</strain>
        <tissue evidence="6">Pupa</tissue>
    </source>
</reference>
<dbReference type="InterPro" id="IPR050309">
    <property type="entry name" value="Type-B_Carboxylest/Lipase"/>
</dbReference>
<dbReference type="Proteomes" id="UP001231518">
    <property type="component" value="Chromosome 20"/>
</dbReference>
<keyword evidence="4" id="KW-0732">Signal</keyword>
<dbReference type="Pfam" id="PF00135">
    <property type="entry name" value="COesterase"/>
    <property type="match status" value="1"/>
</dbReference>
<dbReference type="SUPFAM" id="SSF53474">
    <property type="entry name" value="alpha/beta-Hydrolases"/>
    <property type="match status" value="1"/>
</dbReference>
<dbReference type="InterPro" id="IPR002018">
    <property type="entry name" value="CarbesteraseB"/>
</dbReference>
<dbReference type="PANTHER" id="PTHR11559">
    <property type="entry name" value="CARBOXYLESTERASE"/>
    <property type="match status" value="1"/>
</dbReference>
<keyword evidence="3" id="KW-0812">Transmembrane</keyword>
<feature type="region of interest" description="Disordered" evidence="2">
    <location>
        <begin position="60"/>
        <end position="156"/>
    </location>
</feature>
<dbReference type="InterPro" id="IPR029058">
    <property type="entry name" value="AB_hydrolase_fold"/>
</dbReference>
<dbReference type="Gene3D" id="3.40.50.1820">
    <property type="entry name" value="alpha/beta hydrolase"/>
    <property type="match status" value="1"/>
</dbReference>
<evidence type="ECO:0000313" key="6">
    <source>
        <dbReference type="EMBL" id="KAJ8723599.1"/>
    </source>
</evidence>
<feature type="signal peptide" evidence="4">
    <location>
        <begin position="1"/>
        <end position="18"/>
    </location>
</feature>
<feature type="domain" description="Carboxylesterase type B" evidence="5">
    <location>
        <begin position="150"/>
        <end position="639"/>
    </location>
</feature>
<accession>A0AAD7YR54</accession>
<dbReference type="AlphaFoldDB" id="A0AAD7YR54"/>
<feature type="compositionally biased region" description="Acidic residues" evidence="2">
    <location>
        <begin position="115"/>
        <end position="152"/>
    </location>
</feature>
<feature type="transmembrane region" description="Helical" evidence="3">
    <location>
        <begin position="652"/>
        <end position="675"/>
    </location>
</feature>
<keyword evidence="7" id="KW-1185">Reference proteome</keyword>
<evidence type="ECO:0000256" key="3">
    <source>
        <dbReference type="SAM" id="Phobius"/>
    </source>
</evidence>
<name>A0AAD7YR54_MYTSE</name>
<proteinExistence type="predicted"/>
<evidence type="ECO:0000256" key="1">
    <source>
        <dbReference type="ARBA" id="ARBA00023180"/>
    </source>
</evidence>
<comment type="caution">
    <text evidence="6">The sequence shown here is derived from an EMBL/GenBank/DDBJ whole genome shotgun (WGS) entry which is preliminary data.</text>
</comment>
<gene>
    <name evidence="6" type="ORF">PYW07_007579</name>
</gene>
<keyword evidence="1" id="KW-0325">Glycoprotein</keyword>
<dbReference type="EMBL" id="JARGEI010000011">
    <property type="protein sequence ID" value="KAJ8723599.1"/>
    <property type="molecule type" value="Genomic_DNA"/>
</dbReference>
<evidence type="ECO:0000256" key="4">
    <source>
        <dbReference type="SAM" id="SignalP"/>
    </source>
</evidence>
<evidence type="ECO:0000256" key="2">
    <source>
        <dbReference type="SAM" id="MobiDB-lite"/>
    </source>
</evidence>
<feature type="chain" id="PRO_5041963670" description="Carboxylesterase type B domain-containing protein" evidence="4">
    <location>
        <begin position="19"/>
        <end position="682"/>
    </location>
</feature>
<evidence type="ECO:0000313" key="7">
    <source>
        <dbReference type="Proteomes" id="UP001231518"/>
    </source>
</evidence>
<keyword evidence="3" id="KW-1133">Transmembrane helix</keyword>
<protein>
    <recommendedName>
        <fullName evidence="5">Carboxylesterase type B domain-containing protein</fullName>
    </recommendedName>
</protein>